<dbReference type="Proteomes" id="UP001497644">
    <property type="component" value="Unassembled WGS sequence"/>
</dbReference>
<accession>A0AAV2N0H2</accession>
<protein>
    <recommendedName>
        <fullName evidence="4">Transposase domain-containing protein</fullName>
    </recommendedName>
</protein>
<gene>
    <name evidence="2" type="ORF">LPLAT_LOCUS14736</name>
</gene>
<dbReference type="AlphaFoldDB" id="A0AAV2N0H2"/>
<sequence>MSLKSYKRRLRRRAKREVSKRLKVGEFMNKVNARYALTSDADSESSDCNLSYVNSIDECEMRYLEQEPNNDASSSEEEINNRSDSLSSANDESDDDRSGVDFVDNNGRNVVEFENDAEREEYIIETVREWALKAGHLSMKKLNDLLDRLHVVFPRMPRNYKTLHTPVHINVVEFDGGCKFWYKSILANLNAMDLREYLQRYDCIKIDVNMDGLPLFQSSKKFWPILGHLVGTENEPFIIALYLGKQDPRNSAKLLNDFVNEVENLQENEYIYNEVAYQFEVRNYILDAPARSLVKCTIGHSGYASGEKCTVVGQHVDGKRTYVQLDEPLRTDQSFRNESATSSYWCVYYVENCSHDISVPP</sequence>
<evidence type="ECO:0000313" key="3">
    <source>
        <dbReference type="Proteomes" id="UP001497644"/>
    </source>
</evidence>
<name>A0AAV2N0H2_9HYME</name>
<dbReference type="PANTHER" id="PTHR33053:SF9">
    <property type="entry name" value="AGAP000105-PA"/>
    <property type="match status" value="1"/>
</dbReference>
<organism evidence="2 3">
    <name type="scientific">Lasius platythorax</name>
    <dbReference type="NCBI Taxonomy" id="488582"/>
    <lineage>
        <taxon>Eukaryota</taxon>
        <taxon>Metazoa</taxon>
        <taxon>Ecdysozoa</taxon>
        <taxon>Arthropoda</taxon>
        <taxon>Hexapoda</taxon>
        <taxon>Insecta</taxon>
        <taxon>Pterygota</taxon>
        <taxon>Neoptera</taxon>
        <taxon>Endopterygota</taxon>
        <taxon>Hymenoptera</taxon>
        <taxon>Apocrita</taxon>
        <taxon>Aculeata</taxon>
        <taxon>Formicoidea</taxon>
        <taxon>Formicidae</taxon>
        <taxon>Formicinae</taxon>
        <taxon>Lasius</taxon>
        <taxon>Lasius</taxon>
    </lineage>
</organism>
<evidence type="ECO:0000313" key="2">
    <source>
        <dbReference type="EMBL" id="CAL1672987.1"/>
    </source>
</evidence>
<comment type="caution">
    <text evidence="2">The sequence shown here is derived from an EMBL/GenBank/DDBJ whole genome shotgun (WGS) entry which is preliminary data.</text>
</comment>
<reference evidence="2" key="1">
    <citation type="submission" date="2024-04" db="EMBL/GenBank/DDBJ databases">
        <authorList>
            <consortium name="Molecular Ecology Group"/>
        </authorList>
    </citation>
    <scope>NUCLEOTIDE SEQUENCE</scope>
</reference>
<evidence type="ECO:0008006" key="4">
    <source>
        <dbReference type="Google" id="ProtNLM"/>
    </source>
</evidence>
<keyword evidence="3" id="KW-1185">Reference proteome</keyword>
<dbReference type="EMBL" id="CAXIPU020001315">
    <property type="protein sequence ID" value="CAL1672987.1"/>
    <property type="molecule type" value="Genomic_DNA"/>
</dbReference>
<dbReference type="PANTHER" id="PTHR33053">
    <property type="entry name" value="PROTEIN, PUTATIVE-RELATED"/>
    <property type="match status" value="1"/>
</dbReference>
<evidence type="ECO:0000256" key="1">
    <source>
        <dbReference type="SAM" id="MobiDB-lite"/>
    </source>
</evidence>
<proteinExistence type="predicted"/>
<feature type="region of interest" description="Disordered" evidence="1">
    <location>
        <begin position="67"/>
        <end position="103"/>
    </location>
</feature>